<name>A0A9N9N7N9_9GLOM</name>
<keyword evidence="3" id="KW-1185">Reference proteome</keyword>
<dbReference type="Proteomes" id="UP000789405">
    <property type="component" value="Unassembled WGS sequence"/>
</dbReference>
<accession>A0A9N9N7N9</accession>
<reference evidence="2" key="1">
    <citation type="submission" date="2021-06" db="EMBL/GenBank/DDBJ databases">
        <authorList>
            <person name="Kallberg Y."/>
            <person name="Tangrot J."/>
            <person name="Rosling A."/>
        </authorList>
    </citation>
    <scope>NUCLEOTIDE SEQUENCE</scope>
    <source>
        <strain evidence="2">MA453B</strain>
    </source>
</reference>
<protein>
    <submittedName>
        <fullName evidence="2">27833_t:CDS:1</fullName>
    </submittedName>
</protein>
<keyword evidence="1" id="KW-0812">Transmembrane</keyword>
<proteinExistence type="predicted"/>
<keyword evidence="1" id="KW-0472">Membrane</keyword>
<dbReference type="EMBL" id="CAJVPY010009408">
    <property type="protein sequence ID" value="CAG8708394.1"/>
    <property type="molecule type" value="Genomic_DNA"/>
</dbReference>
<keyword evidence="1" id="KW-1133">Transmembrane helix</keyword>
<dbReference type="OrthoDB" id="2436908at2759"/>
<dbReference type="AlphaFoldDB" id="A0A9N9N7N9"/>
<gene>
    <name evidence="2" type="ORF">DERYTH_LOCUS13419</name>
</gene>
<evidence type="ECO:0000256" key="1">
    <source>
        <dbReference type="SAM" id="Phobius"/>
    </source>
</evidence>
<evidence type="ECO:0000313" key="2">
    <source>
        <dbReference type="EMBL" id="CAG8708394.1"/>
    </source>
</evidence>
<evidence type="ECO:0000313" key="3">
    <source>
        <dbReference type="Proteomes" id="UP000789405"/>
    </source>
</evidence>
<sequence length="254" mass="28650">GSDGNCYLEKGQSPEQFVAVGFIMMAIFCWMIFGLITFQIYMMWNSLSERMQSKQKWRQILFNDGLFYLGLISSFQTINVIFILASEDEDYLNRFINVTPALILTVKAPAPIVQNNSSFFQNNSSFVQNSGSIIINSMLEVPIATSRNRSISSNNSFAGIPISPPTPIMVSDFGTSLTTFFNNYTSISLESSQPSSKHTSSIRRSQGRVTESNDYYYFRYSEANEFDDDIFLFPAIPPQAPSKPNVKPPRPGFF</sequence>
<organism evidence="2 3">
    <name type="scientific">Dentiscutata erythropus</name>
    <dbReference type="NCBI Taxonomy" id="1348616"/>
    <lineage>
        <taxon>Eukaryota</taxon>
        <taxon>Fungi</taxon>
        <taxon>Fungi incertae sedis</taxon>
        <taxon>Mucoromycota</taxon>
        <taxon>Glomeromycotina</taxon>
        <taxon>Glomeromycetes</taxon>
        <taxon>Diversisporales</taxon>
        <taxon>Gigasporaceae</taxon>
        <taxon>Dentiscutata</taxon>
    </lineage>
</organism>
<comment type="caution">
    <text evidence="2">The sequence shown here is derived from an EMBL/GenBank/DDBJ whole genome shotgun (WGS) entry which is preliminary data.</text>
</comment>
<feature type="non-terminal residue" evidence="2">
    <location>
        <position position="1"/>
    </location>
</feature>
<feature type="transmembrane region" description="Helical" evidence="1">
    <location>
        <begin position="65"/>
        <end position="85"/>
    </location>
</feature>
<feature type="transmembrane region" description="Helical" evidence="1">
    <location>
        <begin position="17"/>
        <end position="44"/>
    </location>
</feature>